<evidence type="ECO:0000313" key="1">
    <source>
        <dbReference type="EMBL" id="AUD05724.1"/>
    </source>
</evidence>
<accession>A0A2K8Z7B1</accession>
<reference evidence="1 2" key="1">
    <citation type="submission" date="2017-11" db="EMBL/GenBank/DDBJ databases">
        <title>Taxonomic description and genome sequences of Spirosoma HA7 sp. nov., isolated from pollen microhabitat of Corylus avellana.</title>
        <authorList>
            <person name="Ambika Manirajan B."/>
            <person name="Suarez C."/>
            <person name="Ratering S."/>
            <person name="Geissler-Plaum R."/>
            <person name="Cardinale M."/>
            <person name="Sylvia S."/>
        </authorList>
    </citation>
    <scope>NUCLEOTIDE SEQUENCE [LARGE SCALE GENOMIC DNA]</scope>
    <source>
        <strain evidence="1 2">HA7</strain>
    </source>
</reference>
<dbReference type="AlphaFoldDB" id="A0A2K8Z7B1"/>
<keyword evidence="2" id="KW-1185">Reference proteome</keyword>
<dbReference type="KEGG" id="spir:CWM47_30100"/>
<organism evidence="1 2">
    <name type="scientific">Spirosoma pollinicola</name>
    <dbReference type="NCBI Taxonomy" id="2057025"/>
    <lineage>
        <taxon>Bacteria</taxon>
        <taxon>Pseudomonadati</taxon>
        <taxon>Bacteroidota</taxon>
        <taxon>Cytophagia</taxon>
        <taxon>Cytophagales</taxon>
        <taxon>Cytophagaceae</taxon>
        <taxon>Spirosoma</taxon>
    </lineage>
</organism>
<dbReference type="RefSeq" id="WP_100992277.1">
    <property type="nucleotide sequence ID" value="NZ_CP025096.1"/>
</dbReference>
<dbReference type="Proteomes" id="UP000232883">
    <property type="component" value="Chromosome"/>
</dbReference>
<protein>
    <submittedName>
        <fullName evidence="1">Uncharacterized protein</fullName>
    </submittedName>
</protein>
<dbReference type="EMBL" id="CP025096">
    <property type="protein sequence ID" value="AUD05724.1"/>
    <property type="molecule type" value="Genomic_DNA"/>
</dbReference>
<sequence length="181" mass="20512">MTPFKIRISIITILLLFVGEIYAQQAPDFRSVRWGYRPKQVKESETVKPYSTKKDKLIYSQLPLADRKVGLEYDFNGDSLHSASYFYYSTASITKDDVLAAATDFESLLTEKYGRGKASFLGDTRNVAWLTPRTQISLSVGNVDRGWSVEIVYLCRVCSGEVVKAVQGRNAYKPLKDIKDF</sequence>
<gene>
    <name evidence="1" type="ORF">CWM47_30100</name>
</gene>
<evidence type="ECO:0000313" key="2">
    <source>
        <dbReference type="Proteomes" id="UP000232883"/>
    </source>
</evidence>
<name>A0A2K8Z7B1_9BACT</name>
<dbReference type="OrthoDB" id="951825at2"/>
<proteinExistence type="predicted"/>